<comment type="caution">
    <text evidence="1">The sequence shown here is derived from an EMBL/GenBank/DDBJ whole genome shotgun (WGS) entry which is preliminary data.</text>
</comment>
<keyword evidence="2" id="KW-1185">Reference proteome</keyword>
<organism evidence="1 2">
    <name type="scientific">Smittium culicis</name>
    <dbReference type="NCBI Taxonomy" id="133412"/>
    <lineage>
        <taxon>Eukaryota</taxon>
        <taxon>Fungi</taxon>
        <taxon>Fungi incertae sedis</taxon>
        <taxon>Zoopagomycota</taxon>
        <taxon>Kickxellomycotina</taxon>
        <taxon>Harpellomycetes</taxon>
        <taxon>Harpellales</taxon>
        <taxon>Legeriomycetaceae</taxon>
        <taxon>Smittium</taxon>
    </lineage>
</organism>
<gene>
    <name evidence="1" type="ORF">AYI70_g10412</name>
</gene>
<evidence type="ECO:0000313" key="2">
    <source>
        <dbReference type="Proteomes" id="UP000187283"/>
    </source>
</evidence>
<dbReference type="AlphaFoldDB" id="A0A1R1X6N2"/>
<name>A0A1R1X6N2_9FUNG</name>
<dbReference type="Proteomes" id="UP000187283">
    <property type="component" value="Unassembled WGS sequence"/>
</dbReference>
<proteinExistence type="predicted"/>
<accession>A0A1R1X6N2</accession>
<protein>
    <submittedName>
        <fullName evidence="1">Uncharacterized protein</fullName>
    </submittedName>
</protein>
<dbReference type="EMBL" id="LSSN01005069">
    <property type="protein sequence ID" value="OMJ10296.1"/>
    <property type="molecule type" value="Genomic_DNA"/>
</dbReference>
<dbReference type="OrthoDB" id="5605554at2759"/>
<sequence>MPARLPLFLHNLKNNLFPKYFIYSLVAAGGEILEKGISYKQTYIDKAFAKAAINSFEAEKSKSDPHLIWATSLMIAFHWKLCNIREMEYLSRKLFF</sequence>
<evidence type="ECO:0000313" key="1">
    <source>
        <dbReference type="EMBL" id="OMJ10296.1"/>
    </source>
</evidence>
<reference evidence="1 2" key="1">
    <citation type="submission" date="2017-01" db="EMBL/GenBank/DDBJ databases">
        <authorList>
            <person name="Mah S.A."/>
            <person name="Swanson W.J."/>
            <person name="Moy G.W."/>
            <person name="Vacquier V.D."/>
        </authorList>
    </citation>
    <scope>NUCLEOTIDE SEQUENCE [LARGE SCALE GENOMIC DNA]</scope>
    <source>
        <strain evidence="1 2">GSMNP</strain>
    </source>
</reference>